<dbReference type="GO" id="GO:0000139">
    <property type="term" value="C:Golgi membrane"/>
    <property type="evidence" value="ECO:0007669"/>
    <property type="project" value="UniProtKB-SubCell"/>
</dbReference>
<dbReference type="RefSeq" id="XP_029652843.2">
    <property type="nucleotide sequence ID" value="XM_029796983.2"/>
</dbReference>
<evidence type="ECO:0000313" key="16">
    <source>
        <dbReference type="RefSeq" id="XP_029652843.2"/>
    </source>
</evidence>
<evidence type="ECO:0000256" key="12">
    <source>
        <dbReference type="RuleBase" id="RU003832"/>
    </source>
</evidence>
<evidence type="ECO:0000256" key="3">
    <source>
        <dbReference type="ARBA" id="ARBA00008919"/>
    </source>
</evidence>
<keyword evidence="5 12" id="KW-0808">Transferase</keyword>
<dbReference type="Pfam" id="PF00852">
    <property type="entry name" value="Glyco_transf_10"/>
    <property type="match status" value="1"/>
</dbReference>
<dbReference type="PANTHER" id="PTHR48438:SF1">
    <property type="entry name" value="ALPHA-(1,3)-FUCOSYLTRANSFERASE C-RELATED"/>
    <property type="match status" value="1"/>
</dbReference>
<protein>
    <recommendedName>
        <fullName evidence="12">Fucosyltransferase</fullName>
        <ecNumber evidence="12">2.4.1.-</ecNumber>
    </recommendedName>
</protein>
<keyword evidence="8 12" id="KW-1133">Transmembrane helix</keyword>
<evidence type="ECO:0000256" key="11">
    <source>
        <dbReference type="ARBA" id="ARBA00023180"/>
    </source>
</evidence>
<dbReference type="Proteomes" id="UP000515154">
    <property type="component" value="Linkage group LG29"/>
</dbReference>
<feature type="domain" description="Fucosyltransferase N-terminal" evidence="14">
    <location>
        <begin position="120"/>
        <end position="204"/>
    </location>
</feature>
<feature type="domain" description="Fucosyltransferase C-terminal" evidence="13">
    <location>
        <begin position="225"/>
        <end position="398"/>
    </location>
</feature>
<keyword evidence="15" id="KW-1185">Reference proteome</keyword>
<dbReference type="GO" id="GO:0032580">
    <property type="term" value="C:Golgi cisterna membrane"/>
    <property type="evidence" value="ECO:0007669"/>
    <property type="project" value="UniProtKB-SubCell"/>
</dbReference>
<evidence type="ECO:0000256" key="7">
    <source>
        <dbReference type="ARBA" id="ARBA00022968"/>
    </source>
</evidence>
<dbReference type="AlphaFoldDB" id="A0A6P7TMJ2"/>
<keyword evidence="4 12" id="KW-0328">Glycosyltransferase</keyword>
<comment type="subcellular location">
    <subcellularLocation>
        <location evidence="1">Golgi apparatus membrane</location>
        <topology evidence="1">Single-pass type II membrane protein</topology>
    </subcellularLocation>
    <subcellularLocation>
        <location evidence="12">Golgi apparatus</location>
        <location evidence="12">Golgi stack membrane</location>
        <topology evidence="12">Single-pass type II membrane protein</topology>
    </subcellularLocation>
</comment>
<dbReference type="PANTHER" id="PTHR48438">
    <property type="entry name" value="ALPHA-(1,3)-FUCOSYLTRANSFERASE C-RELATED"/>
    <property type="match status" value="1"/>
</dbReference>
<feature type="transmembrane region" description="Helical" evidence="12">
    <location>
        <begin position="7"/>
        <end position="25"/>
    </location>
</feature>
<dbReference type="UniPathway" id="UPA00378"/>
<keyword evidence="7" id="KW-0735">Signal-anchor</keyword>
<evidence type="ECO:0000256" key="2">
    <source>
        <dbReference type="ARBA" id="ARBA00004922"/>
    </source>
</evidence>
<evidence type="ECO:0000259" key="14">
    <source>
        <dbReference type="Pfam" id="PF17039"/>
    </source>
</evidence>
<evidence type="ECO:0000256" key="8">
    <source>
        <dbReference type="ARBA" id="ARBA00022989"/>
    </source>
</evidence>
<comment type="similarity">
    <text evidence="3 12">Belongs to the glycosyltransferase 10 family.</text>
</comment>
<dbReference type="InterPro" id="IPR038577">
    <property type="entry name" value="GT10-like_C_sf"/>
</dbReference>
<proteinExistence type="inferred from homology"/>
<keyword evidence="9 12" id="KW-0333">Golgi apparatus</keyword>
<dbReference type="InterPro" id="IPR055270">
    <property type="entry name" value="Glyco_tran_10_C"/>
</dbReference>
<keyword evidence="11" id="KW-0325">Glycoprotein</keyword>
<dbReference type="GO" id="GO:0008417">
    <property type="term" value="F:fucosyltransferase activity"/>
    <property type="evidence" value="ECO:0007669"/>
    <property type="project" value="InterPro"/>
</dbReference>
<dbReference type="SUPFAM" id="SSF53756">
    <property type="entry name" value="UDP-Glycosyltransferase/glycogen phosphorylase"/>
    <property type="match status" value="1"/>
</dbReference>
<accession>A0A6P7TMJ2</accession>
<evidence type="ECO:0000256" key="5">
    <source>
        <dbReference type="ARBA" id="ARBA00022679"/>
    </source>
</evidence>
<evidence type="ECO:0000313" key="15">
    <source>
        <dbReference type="Proteomes" id="UP000515154"/>
    </source>
</evidence>
<evidence type="ECO:0000256" key="6">
    <source>
        <dbReference type="ARBA" id="ARBA00022692"/>
    </source>
</evidence>
<gene>
    <name evidence="16" type="primary">LOC115226009</name>
</gene>
<reference evidence="16" key="1">
    <citation type="submission" date="2025-08" db="UniProtKB">
        <authorList>
            <consortium name="RefSeq"/>
        </authorList>
    </citation>
    <scope>IDENTIFICATION</scope>
</reference>
<dbReference type="EC" id="2.4.1.-" evidence="12"/>
<sequence>MRTCRRKCFVFLFFVTIIAFIYYFYFCKFKQNVVIGIQQPVSYTSYSSLLVPGKQSGNDRMKAQLRYTLSAKKRWGNDERNVSPNQSDADENVKSKPIRRKFKTLLIHNLKYLRPLKENQGTFLAQNCPVNECLVTYDKTKRDSVDAIFFYETVGISEKPKNSNQIWIYMTQESPNFNPSVRHLGNRINWTITYRQDSTIAYPFQKYEYFIDSVRQRKQYLNYAKGKTKKVAWFTSNCCPSNDRRGYAEELGKYIQVDIYGFCGAKTCTRKDDPICFKMLEKEYKFYLAFENSNCRDYITEKLMRNALQHNVIPIVMGAHPDDYRRVAPENSYIHYEDFQSAKELAAYLHKLDKNDTLYNEYFKWKGTGKFYHVDPWCNVCSMLHHALDDKKQIWYEDFGAWYAGKGVCIGMDRWT</sequence>
<dbReference type="FunFam" id="3.40.50.11660:FF:000004">
    <property type="entry name" value="Glycoprotein 3-alpha-L-fucosyltransferase A"/>
    <property type="match status" value="1"/>
</dbReference>
<keyword evidence="10 12" id="KW-0472">Membrane</keyword>
<name>A0A6P7TMJ2_9MOLL</name>
<comment type="pathway">
    <text evidence="2">Protein modification; protein glycosylation.</text>
</comment>
<evidence type="ECO:0000259" key="13">
    <source>
        <dbReference type="Pfam" id="PF00852"/>
    </source>
</evidence>
<evidence type="ECO:0000256" key="9">
    <source>
        <dbReference type="ARBA" id="ARBA00023034"/>
    </source>
</evidence>
<evidence type="ECO:0000256" key="10">
    <source>
        <dbReference type="ARBA" id="ARBA00023136"/>
    </source>
</evidence>
<evidence type="ECO:0000256" key="1">
    <source>
        <dbReference type="ARBA" id="ARBA00004323"/>
    </source>
</evidence>
<dbReference type="InterPro" id="IPR001503">
    <property type="entry name" value="Glyco_trans_10"/>
</dbReference>
<organism evidence="15 16">
    <name type="scientific">Octopus sinensis</name>
    <name type="common">East Asian common octopus</name>
    <dbReference type="NCBI Taxonomy" id="2607531"/>
    <lineage>
        <taxon>Eukaryota</taxon>
        <taxon>Metazoa</taxon>
        <taxon>Spiralia</taxon>
        <taxon>Lophotrochozoa</taxon>
        <taxon>Mollusca</taxon>
        <taxon>Cephalopoda</taxon>
        <taxon>Coleoidea</taxon>
        <taxon>Octopodiformes</taxon>
        <taxon>Octopoda</taxon>
        <taxon>Incirrata</taxon>
        <taxon>Octopodidae</taxon>
        <taxon>Octopus</taxon>
    </lineage>
</organism>
<dbReference type="Pfam" id="PF17039">
    <property type="entry name" value="Glyco_tran_10_N"/>
    <property type="match status" value="1"/>
</dbReference>
<dbReference type="KEGG" id="osn:115226009"/>
<dbReference type="InterPro" id="IPR031481">
    <property type="entry name" value="Glyco_tran_10_N"/>
</dbReference>
<keyword evidence="6 12" id="KW-0812">Transmembrane</keyword>
<evidence type="ECO:0000256" key="4">
    <source>
        <dbReference type="ARBA" id="ARBA00022676"/>
    </source>
</evidence>
<dbReference type="Gene3D" id="3.40.50.11660">
    <property type="entry name" value="Glycosyl transferase family 10, C-terminal domain"/>
    <property type="match status" value="1"/>
</dbReference>